<gene>
    <name evidence="2" type="ORF">BD410DRAFT_786880</name>
</gene>
<name>A0A4Y7Q953_9AGAM</name>
<evidence type="ECO:0000313" key="3">
    <source>
        <dbReference type="Proteomes" id="UP000294933"/>
    </source>
</evidence>
<keyword evidence="1" id="KW-0812">Transmembrane</keyword>
<feature type="transmembrane region" description="Helical" evidence="1">
    <location>
        <begin position="138"/>
        <end position="165"/>
    </location>
</feature>
<feature type="transmembrane region" description="Helical" evidence="1">
    <location>
        <begin position="104"/>
        <end position="126"/>
    </location>
</feature>
<dbReference type="EMBL" id="ML170169">
    <property type="protein sequence ID" value="TDL23642.1"/>
    <property type="molecule type" value="Genomic_DNA"/>
</dbReference>
<keyword evidence="1" id="KW-1133">Transmembrane helix</keyword>
<dbReference type="VEuPathDB" id="FungiDB:BD410DRAFT_786880"/>
<keyword evidence="3" id="KW-1185">Reference proteome</keyword>
<evidence type="ECO:0000313" key="2">
    <source>
        <dbReference type="EMBL" id="TDL23642.1"/>
    </source>
</evidence>
<protein>
    <submittedName>
        <fullName evidence="2">Uncharacterized protein</fullName>
    </submittedName>
</protein>
<evidence type="ECO:0000256" key="1">
    <source>
        <dbReference type="SAM" id="Phobius"/>
    </source>
</evidence>
<dbReference type="AlphaFoldDB" id="A0A4Y7Q953"/>
<dbReference type="Proteomes" id="UP000294933">
    <property type="component" value="Unassembled WGS sequence"/>
</dbReference>
<proteinExistence type="predicted"/>
<accession>A0A4Y7Q953</accession>
<keyword evidence="1" id="KW-0472">Membrane</keyword>
<reference evidence="2 3" key="1">
    <citation type="submission" date="2018-06" db="EMBL/GenBank/DDBJ databases">
        <title>A transcriptomic atlas of mushroom development highlights an independent origin of complex multicellularity.</title>
        <authorList>
            <consortium name="DOE Joint Genome Institute"/>
            <person name="Krizsan K."/>
            <person name="Almasi E."/>
            <person name="Merenyi Z."/>
            <person name="Sahu N."/>
            <person name="Viragh M."/>
            <person name="Koszo T."/>
            <person name="Mondo S."/>
            <person name="Kiss B."/>
            <person name="Balint B."/>
            <person name="Kues U."/>
            <person name="Barry K."/>
            <person name="Hegedus J.C."/>
            <person name="Henrissat B."/>
            <person name="Johnson J."/>
            <person name="Lipzen A."/>
            <person name="Ohm R."/>
            <person name="Nagy I."/>
            <person name="Pangilinan J."/>
            <person name="Yan J."/>
            <person name="Xiong Y."/>
            <person name="Grigoriev I.V."/>
            <person name="Hibbett D.S."/>
            <person name="Nagy L.G."/>
        </authorList>
    </citation>
    <scope>NUCLEOTIDE SEQUENCE [LARGE SCALE GENOMIC DNA]</scope>
    <source>
        <strain evidence="2 3">SZMC22713</strain>
    </source>
</reference>
<organism evidence="2 3">
    <name type="scientific">Rickenella mellea</name>
    <dbReference type="NCBI Taxonomy" id="50990"/>
    <lineage>
        <taxon>Eukaryota</taxon>
        <taxon>Fungi</taxon>
        <taxon>Dikarya</taxon>
        <taxon>Basidiomycota</taxon>
        <taxon>Agaricomycotina</taxon>
        <taxon>Agaricomycetes</taxon>
        <taxon>Hymenochaetales</taxon>
        <taxon>Rickenellaceae</taxon>
        <taxon>Rickenella</taxon>
    </lineage>
</organism>
<sequence>MSTIDALTSSTSTYRGLIYLQGFAQQVMSTRTVGVTIRNDTEFHLNIVFNALNAIPFDYTNSLQPGRSWESRLAVPLFLPLTSIDVYYDQGENQTTRHHLKENLAHVLSTSSAMFTAAGVAIVAGVKVKECVTGARFFVPFLQLALLCFLTCLMYFGGMTLWGAAQRKRQGFMSSFSPIRLAANRPQLRVAVRSVDDRFTLWDEYDNRQLSWG</sequence>